<dbReference type="EMBL" id="JADYXP020000007">
    <property type="protein sequence ID" value="KAL0119360.1"/>
    <property type="molecule type" value="Genomic_DNA"/>
</dbReference>
<dbReference type="AlphaFoldDB" id="A0AAW2FVY9"/>
<keyword evidence="3" id="KW-1185">Reference proteome</keyword>
<evidence type="ECO:0000313" key="2">
    <source>
        <dbReference type="EMBL" id="KAL0119360.1"/>
    </source>
</evidence>
<evidence type="ECO:0000256" key="1">
    <source>
        <dbReference type="SAM" id="Phobius"/>
    </source>
</evidence>
<sequence length="158" mass="17907">MHRALPHLEVGRSLPVPLHSSLFVALVVCYITTDLVGVFPSFFLSLRFYRFWSLNEMFGNAPHRARLLCKIKICHERNEKGAFDRAASVQRKQPDYFGRGEEKKKKKILHHILAFGNTYEGSARETAGRKVGGGDASGRRLAVSARYVTSLTPLIRHR</sequence>
<gene>
    <name evidence="2" type="ORF">PUN28_007701</name>
</gene>
<keyword evidence="1" id="KW-1133">Transmembrane helix</keyword>
<keyword evidence="1" id="KW-0812">Transmembrane</keyword>
<accession>A0AAW2FVY9</accession>
<evidence type="ECO:0000313" key="3">
    <source>
        <dbReference type="Proteomes" id="UP001430953"/>
    </source>
</evidence>
<proteinExistence type="predicted"/>
<dbReference type="Proteomes" id="UP001430953">
    <property type="component" value="Unassembled WGS sequence"/>
</dbReference>
<keyword evidence="1" id="KW-0472">Membrane</keyword>
<reference evidence="2 3" key="1">
    <citation type="submission" date="2023-03" db="EMBL/GenBank/DDBJ databases">
        <title>High recombination rates correlate with genetic variation in Cardiocondyla obscurior ants.</title>
        <authorList>
            <person name="Errbii M."/>
        </authorList>
    </citation>
    <scope>NUCLEOTIDE SEQUENCE [LARGE SCALE GENOMIC DNA]</scope>
    <source>
        <strain evidence="2">Alpha-2009</strain>
        <tissue evidence="2">Whole body</tissue>
    </source>
</reference>
<protein>
    <submittedName>
        <fullName evidence="2">Uncharacterized protein</fullName>
    </submittedName>
</protein>
<name>A0AAW2FVY9_9HYME</name>
<feature type="transmembrane region" description="Helical" evidence="1">
    <location>
        <begin position="20"/>
        <end position="44"/>
    </location>
</feature>
<comment type="caution">
    <text evidence="2">The sequence shown here is derived from an EMBL/GenBank/DDBJ whole genome shotgun (WGS) entry which is preliminary data.</text>
</comment>
<organism evidence="2 3">
    <name type="scientific">Cardiocondyla obscurior</name>
    <dbReference type="NCBI Taxonomy" id="286306"/>
    <lineage>
        <taxon>Eukaryota</taxon>
        <taxon>Metazoa</taxon>
        <taxon>Ecdysozoa</taxon>
        <taxon>Arthropoda</taxon>
        <taxon>Hexapoda</taxon>
        <taxon>Insecta</taxon>
        <taxon>Pterygota</taxon>
        <taxon>Neoptera</taxon>
        <taxon>Endopterygota</taxon>
        <taxon>Hymenoptera</taxon>
        <taxon>Apocrita</taxon>
        <taxon>Aculeata</taxon>
        <taxon>Formicoidea</taxon>
        <taxon>Formicidae</taxon>
        <taxon>Myrmicinae</taxon>
        <taxon>Cardiocondyla</taxon>
    </lineage>
</organism>